<feature type="region of interest" description="Disordered" evidence="1">
    <location>
        <begin position="21"/>
        <end position="63"/>
    </location>
</feature>
<dbReference type="AlphaFoldDB" id="A0AAV7P007"/>
<accession>A0AAV7P007</accession>
<evidence type="ECO:0000313" key="2">
    <source>
        <dbReference type="EMBL" id="KAJ1121611.1"/>
    </source>
</evidence>
<dbReference type="Proteomes" id="UP001066276">
    <property type="component" value="Chromosome 7"/>
</dbReference>
<reference evidence="2" key="1">
    <citation type="journal article" date="2022" name="bioRxiv">
        <title>Sequencing and chromosome-scale assembly of the giantPleurodeles waltlgenome.</title>
        <authorList>
            <person name="Brown T."/>
            <person name="Elewa A."/>
            <person name="Iarovenko S."/>
            <person name="Subramanian E."/>
            <person name="Araus A.J."/>
            <person name="Petzold A."/>
            <person name="Susuki M."/>
            <person name="Suzuki K.-i.T."/>
            <person name="Hayashi T."/>
            <person name="Toyoda A."/>
            <person name="Oliveira C."/>
            <person name="Osipova E."/>
            <person name="Leigh N.D."/>
            <person name="Simon A."/>
            <person name="Yun M.H."/>
        </authorList>
    </citation>
    <scope>NUCLEOTIDE SEQUENCE</scope>
    <source>
        <strain evidence="2">20211129_DDA</strain>
        <tissue evidence="2">Liver</tissue>
    </source>
</reference>
<organism evidence="2 3">
    <name type="scientific">Pleurodeles waltl</name>
    <name type="common">Iberian ribbed newt</name>
    <dbReference type="NCBI Taxonomy" id="8319"/>
    <lineage>
        <taxon>Eukaryota</taxon>
        <taxon>Metazoa</taxon>
        <taxon>Chordata</taxon>
        <taxon>Craniata</taxon>
        <taxon>Vertebrata</taxon>
        <taxon>Euteleostomi</taxon>
        <taxon>Amphibia</taxon>
        <taxon>Batrachia</taxon>
        <taxon>Caudata</taxon>
        <taxon>Salamandroidea</taxon>
        <taxon>Salamandridae</taxon>
        <taxon>Pleurodelinae</taxon>
        <taxon>Pleurodeles</taxon>
    </lineage>
</organism>
<proteinExistence type="predicted"/>
<protein>
    <submittedName>
        <fullName evidence="2">Uncharacterized protein</fullName>
    </submittedName>
</protein>
<evidence type="ECO:0000313" key="3">
    <source>
        <dbReference type="Proteomes" id="UP001066276"/>
    </source>
</evidence>
<evidence type="ECO:0000256" key="1">
    <source>
        <dbReference type="SAM" id="MobiDB-lite"/>
    </source>
</evidence>
<comment type="caution">
    <text evidence="2">The sequence shown here is derived from an EMBL/GenBank/DDBJ whole genome shotgun (WGS) entry which is preliminary data.</text>
</comment>
<keyword evidence="3" id="KW-1185">Reference proteome</keyword>
<name>A0AAV7P007_PLEWA</name>
<gene>
    <name evidence="2" type="ORF">NDU88_000132</name>
</gene>
<dbReference type="EMBL" id="JANPWB010000011">
    <property type="protein sequence ID" value="KAJ1121611.1"/>
    <property type="molecule type" value="Genomic_DNA"/>
</dbReference>
<sequence>MVERSLLRGRMVERSLLRVGWWSEPTPGSDGGAEPTPGSDVYSELQTRSGRSGPTELWGSRQSSSRGARGAWAELRLRTPVYKTIYTY</sequence>